<evidence type="ECO:0000313" key="4">
    <source>
        <dbReference type="Proteomes" id="UP000178129"/>
    </source>
</evidence>
<feature type="compositionally biased region" description="Polar residues" evidence="1">
    <location>
        <begin position="182"/>
        <end position="194"/>
    </location>
</feature>
<feature type="compositionally biased region" description="Low complexity" evidence="1">
    <location>
        <begin position="236"/>
        <end position="246"/>
    </location>
</feature>
<dbReference type="Proteomes" id="UP000178129">
    <property type="component" value="Unassembled WGS sequence"/>
</dbReference>
<feature type="region of interest" description="Disordered" evidence="1">
    <location>
        <begin position="462"/>
        <end position="526"/>
    </location>
</feature>
<dbReference type="EMBL" id="FJUW01000019">
    <property type="protein sequence ID" value="CZT00297.1"/>
    <property type="molecule type" value="Genomic_DNA"/>
</dbReference>
<dbReference type="STRING" id="914237.A0A1E1KQL3"/>
<evidence type="ECO:0000256" key="1">
    <source>
        <dbReference type="SAM" id="MobiDB-lite"/>
    </source>
</evidence>
<evidence type="ECO:0008006" key="5">
    <source>
        <dbReference type="Google" id="ProtNLM"/>
    </source>
</evidence>
<feature type="region of interest" description="Disordered" evidence="1">
    <location>
        <begin position="546"/>
        <end position="569"/>
    </location>
</feature>
<evidence type="ECO:0000256" key="2">
    <source>
        <dbReference type="SAM" id="SignalP"/>
    </source>
</evidence>
<feature type="chain" id="PRO_5009446386" description="Carbohydrate-binding module family 19 domain-containing protein" evidence="2">
    <location>
        <begin position="24"/>
        <end position="613"/>
    </location>
</feature>
<proteinExistence type="predicted"/>
<dbReference type="InParanoid" id="A0A1E1KQL3"/>
<feature type="region of interest" description="Disordered" evidence="1">
    <location>
        <begin position="164"/>
        <end position="254"/>
    </location>
</feature>
<organism evidence="3 4">
    <name type="scientific">Rhynchosporium graminicola</name>
    <dbReference type="NCBI Taxonomy" id="2792576"/>
    <lineage>
        <taxon>Eukaryota</taxon>
        <taxon>Fungi</taxon>
        <taxon>Dikarya</taxon>
        <taxon>Ascomycota</taxon>
        <taxon>Pezizomycotina</taxon>
        <taxon>Leotiomycetes</taxon>
        <taxon>Helotiales</taxon>
        <taxon>Ploettnerulaceae</taxon>
        <taxon>Rhynchosporium</taxon>
    </lineage>
</organism>
<keyword evidence="4" id="KW-1185">Reference proteome</keyword>
<evidence type="ECO:0000313" key="3">
    <source>
        <dbReference type="EMBL" id="CZT00297.1"/>
    </source>
</evidence>
<feature type="compositionally biased region" description="Low complexity" evidence="1">
    <location>
        <begin position="164"/>
        <end position="181"/>
    </location>
</feature>
<feature type="compositionally biased region" description="Pro residues" evidence="1">
    <location>
        <begin position="548"/>
        <end position="559"/>
    </location>
</feature>
<reference evidence="4" key="1">
    <citation type="submission" date="2016-03" db="EMBL/GenBank/DDBJ databases">
        <authorList>
            <person name="Ploux O."/>
        </authorList>
    </citation>
    <scope>NUCLEOTIDE SEQUENCE [LARGE SCALE GENOMIC DNA]</scope>
    <source>
        <strain evidence="4">UK7</strain>
    </source>
</reference>
<protein>
    <recommendedName>
        <fullName evidence="5">Carbohydrate-binding module family 19 domain-containing protein</fullName>
    </recommendedName>
</protein>
<name>A0A1E1KQL3_9HELO</name>
<feature type="compositionally biased region" description="Pro residues" evidence="1">
    <location>
        <begin position="500"/>
        <end position="524"/>
    </location>
</feature>
<comment type="caution">
    <text evidence="3">The sequence shown here is derived from an EMBL/GenBank/DDBJ whole genome shotgun (WGS) entry which is preliminary data.</text>
</comment>
<dbReference type="AlphaFoldDB" id="A0A1E1KQL3"/>
<accession>A0A1E1KQL3</accession>
<keyword evidence="2" id="KW-0732">Signal</keyword>
<feature type="signal peptide" evidence="2">
    <location>
        <begin position="1"/>
        <end position="23"/>
    </location>
</feature>
<gene>
    <name evidence="3" type="ORF">RCO7_08334</name>
</gene>
<sequence length="613" mass="62461">MYIFERTWSVLLLLGLSIPICDAGPLRRGDVVLRAPPRSFTFSNTSSSIPITAVESESLQTAEPTITIIPVDASGSVRVPLSTFTTPSTRASVSITTYPIAASGLSSISSTARGTTSSSVSTISNPDIPSAIPLSTLSPSLSSTLGEISSLYVSSATISTSVPLLTSTPSSSNLSMPALSSTLTPVETPSTSQRRVAPARTRTFTGPASDLEPVTETPTRSVPPPVTGSATCDGETTSLPSSPTSTGPNSRLISLTCTPSAASSLGATAGNSLSSSIFPSTILPSSMTPSSIPKFSLTNTNSVVVPTPTIPPPQPGSISTTIIIDISSLTALEPSSSTLLPPKKPLKTLTPVISSPIILVPTALPPPPPSSNTVPPETLASNLALAQSYNSLFSTLNFSSPCTISGQIACIAGNQAQCNSEGSFVITDICKDGKKCFAMPMRSVQGVGVGCVDEGIASKVLGGQEGGVGQEEGERSSKQPPFETTFPLIQPTTTREPENIPVPSPPPPPPPPPPPASNPTPSPLPAEILTTTTIKQASTITIIVTLPTPTPSPPSPPPNTGGGGGGEITIIPVISPVPTPGPAKETVYITVGSVTVTETETVSFTVTVTATGR</sequence>